<accession>A0A382P9X8</accession>
<sequence>MPTFEISTTTFDEDISVIQVALTKIAAICDFESEFKIAEPVSRFGWTFFQILIQQELYFGISDKFSDMIKKCKGDKVNEKFVNFLIRY</sequence>
<organism evidence="1">
    <name type="scientific">marine metagenome</name>
    <dbReference type="NCBI Taxonomy" id="408172"/>
    <lineage>
        <taxon>unclassified sequences</taxon>
        <taxon>metagenomes</taxon>
        <taxon>ecological metagenomes</taxon>
    </lineage>
</organism>
<gene>
    <name evidence="1" type="ORF">METZ01_LOCUS321525</name>
</gene>
<proteinExistence type="predicted"/>
<reference evidence="1" key="1">
    <citation type="submission" date="2018-05" db="EMBL/GenBank/DDBJ databases">
        <authorList>
            <person name="Lanie J.A."/>
            <person name="Ng W.-L."/>
            <person name="Kazmierczak K.M."/>
            <person name="Andrzejewski T.M."/>
            <person name="Davidsen T.M."/>
            <person name="Wayne K.J."/>
            <person name="Tettelin H."/>
            <person name="Glass J.I."/>
            <person name="Rusch D."/>
            <person name="Podicherti R."/>
            <person name="Tsui H.-C.T."/>
            <person name="Winkler M.E."/>
        </authorList>
    </citation>
    <scope>NUCLEOTIDE SEQUENCE</scope>
</reference>
<dbReference type="EMBL" id="UINC01105042">
    <property type="protein sequence ID" value="SVC68671.1"/>
    <property type="molecule type" value="Genomic_DNA"/>
</dbReference>
<dbReference type="AlphaFoldDB" id="A0A382P9X8"/>
<evidence type="ECO:0000313" key="1">
    <source>
        <dbReference type="EMBL" id="SVC68671.1"/>
    </source>
</evidence>
<protein>
    <submittedName>
        <fullName evidence="1">Uncharacterized protein</fullName>
    </submittedName>
</protein>
<name>A0A382P9X8_9ZZZZ</name>
<feature type="non-terminal residue" evidence="1">
    <location>
        <position position="88"/>
    </location>
</feature>